<name>A0A1M5J3K2_9BRAD</name>
<dbReference type="InterPro" id="IPR029787">
    <property type="entry name" value="Nucleotide_cyclase"/>
</dbReference>
<accession>A0A1M5J3K2</accession>
<dbReference type="OrthoDB" id="9807521at2"/>
<evidence type="ECO:0000313" key="3">
    <source>
        <dbReference type="Proteomes" id="UP000189796"/>
    </source>
</evidence>
<dbReference type="Proteomes" id="UP000189796">
    <property type="component" value="Chromosome I"/>
</dbReference>
<dbReference type="AlphaFoldDB" id="A0A1M5J3K2"/>
<protein>
    <submittedName>
        <fullName evidence="2">TolB amino-terminal domain-containing protein</fullName>
    </submittedName>
</protein>
<dbReference type="InterPro" id="IPR001054">
    <property type="entry name" value="A/G_cyclase"/>
</dbReference>
<proteinExistence type="predicted"/>
<dbReference type="GO" id="GO:0006171">
    <property type="term" value="P:cAMP biosynthetic process"/>
    <property type="evidence" value="ECO:0007669"/>
    <property type="project" value="TreeGrafter"/>
</dbReference>
<gene>
    <name evidence="2" type="ORF">SAMN05443248_1225</name>
</gene>
<dbReference type="EMBL" id="LT670817">
    <property type="protein sequence ID" value="SHG34573.1"/>
    <property type="molecule type" value="Genomic_DNA"/>
</dbReference>
<sequence length="594" mass="65118">MPNDQVDRRLAAIFAGDIAGYSRLMGADEEGTLRQLKAHRKELVDPKITEHRGRIVKTTGDGMLVEFVSVVDAVRCAVDIQRGMAERNAGVPSDERIEFRIGINVGDIIFDGDDIFGDGVNVAARLEALADPGGIMVSGVVHDQVRDKLSFGFEDLGEQAVKNIARPVGVHRVQLAEQVAPGKSATVAGKMMERTVSDRPSLAVLPFANMSGDAEQEYFADGITEDIITALSKLRWFFVIARNSSFIYKGKAVDVKRVARELGVRYVLEGSVRKSGNRVRITAQLVDAATGNHIWAEHYDGELNDIFDLQDQVTTRVVGAIAPKLEQVEIERAKRKPTESLDAYDHYLRGMASLHQWTKESSDEALRLFYRAFELDPGFASAYGMAAWCFVLRKANRWMADPAQEIAEAARLARRAVDLGADDATALSGAGYALVFVAHDLDNGSAILDRALALNPNHAGALINSGWTKAFLGEPEMAIKHVTDAMRLSPLDPMSFRTLGAVALAHFIAGRYDEASLWAEKALRERANYLPAIRDLAASRALAGRDSEAQAAMARLREIAPAMRVSTVKEWQPFRRPGDLARLEDGLRKAGLPE</sequence>
<evidence type="ECO:0000313" key="2">
    <source>
        <dbReference type="EMBL" id="SHG34573.1"/>
    </source>
</evidence>
<dbReference type="Gene3D" id="3.30.70.1230">
    <property type="entry name" value="Nucleotide cyclase"/>
    <property type="match status" value="1"/>
</dbReference>
<dbReference type="SUPFAM" id="SSF55073">
    <property type="entry name" value="Nucleotide cyclase"/>
    <property type="match status" value="1"/>
</dbReference>
<dbReference type="Gene3D" id="3.40.50.10070">
    <property type="entry name" value="TolB, N-terminal domain"/>
    <property type="match status" value="1"/>
</dbReference>
<evidence type="ECO:0000259" key="1">
    <source>
        <dbReference type="PROSITE" id="PS50125"/>
    </source>
</evidence>
<dbReference type="PANTHER" id="PTHR43081">
    <property type="entry name" value="ADENYLATE CYCLASE, TERMINAL-DIFFERENTIATION SPECIFIC-RELATED"/>
    <property type="match status" value="1"/>
</dbReference>
<dbReference type="Pfam" id="PF00211">
    <property type="entry name" value="Guanylate_cyc"/>
    <property type="match status" value="1"/>
</dbReference>
<organism evidence="2 3">
    <name type="scientific">Bradyrhizobium erythrophlei</name>
    <dbReference type="NCBI Taxonomy" id="1437360"/>
    <lineage>
        <taxon>Bacteria</taxon>
        <taxon>Pseudomonadati</taxon>
        <taxon>Pseudomonadota</taxon>
        <taxon>Alphaproteobacteria</taxon>
        <taxon>Hyphomicrobiales</taxon>
        <taxon>Nitrobacteraceae</taxon>
        <taxon>Bradyrhizobium</taxon>
    </lineage>
</organism>
<dbReference type="InterPro" id="IPR011990">
    <property type="entry name" value="TPR-like_helical_dom_sf"/>
</dbReference>
<dbReference type="InterPro" id="IPR050697">
    <property type="entry name" value="Adenylyl/Guanylyl_Cyclase_3/4"/>
</dbReference>
<dbReference type="CDD" id="cd07302">
    <property type="entry name" value="CHD"/>
    <property type="match status" value="1"/>
</dbReference>
<dbReference type="SMART" id="SM00028">
    <property type="entry name" value="TPR"/>
    <property type="match status" value="4"/>
</dbReference>
<dbReference type="GO" id="GO:0004016">
    <property type="term" value="F:adenylate cyclase activity"/>
    <property type="evidence" value="ECO:0007669"/>
    <property type="project" value="UniProtKB-ARBA"/>
</dbReference>
<dbReference type="Gene3D" id="1.25.40.10">
    <property type="entry name" value="Tetratricopeptide repeat domain"/>
    <property type="match status" value="1"/>
</dbReference>
<reference evidence="2 3" key="1">
    <citation type="submission" date="2016-11" db="EMBL/GenBank/DDBJ databases">
        <authorList>
            <person name="Jaros S."/>
            <person name="Januszkiewicz K."/>
            <person name="Wedrychowicz H."/>
        </authorList>
    </citation>
    <scope>NUCLEOTIDE SEQUENCE [LARGE SCALE GENOMIC DNA]</scope>
    <source>
        <strain evidence="2 3">GAS138</strain>
    </source>
</reference>
<dbReference type="PANTHER" id="PTHR43081:SF19">
    <property type="entry name" value="PH-SENSITIVE ADENYLATE CYCLASE RV1264"/>
    <property type="match status" value="1"/>
</dbReference>
<dbReference type="SUPFAM" id="SSF48452">
    <property type="entry name" value="TPR-like"/>
    <property type="match status" value="1"/>
</dbReference>
<dbReference type="PROSITE" id="PS50125">
    <property type="entry name" value="GUANYLATE_CYCLASE_2"/>
    <property type="match status" value="1"/>
</dbReference>
<dbReference type="InterPro" id="IPR019734">
    <property type="entry name" value="TPR_rpt"/>
</dbReference>
<dbReference type="RefSeq" id="WP_154072044.1">
    <property type="nucleotide sequence ID" value="NZ_LT670817.1"/>
</dbReference>
<feature type="domain" description="Guanylate cyclase" evidence="1">
    <location>
        <begin position="12"/>
        <end position="127"/>
    </location>
</feature>
<dbReference type="GO" id="GO:0035556">
    <property type="term" value="P:intracellular signal transduction"/>
    <property type="evidence" value="ECO:0007669"/>
    <property type="project" value="InterPro"/>
</dbReference>